<sequence>MGYRAGLVTENATDAIRVGTLCKAEEVDMESLDTSTIAAEVARLAPQHVGSLPYKTGCSLLEAFSGTLATLDLNMLGENVITLAALPASVDTMRYYLRCAEGGPLDASMEDPLYRAYLWEHAKSRAFVSTDKGYIGIAPNSAQEGDVVYAILSCWSLIILRPVESFEYRFQAVGECFLYGLNHGEAVLGTLPAHIRGGYRYNTDLSVWYQVYRNVDTDEVSFEDPRLLALGIHPGFEANEVVPNRVTSEALEEEGI</sequence>
<dbReference type="AlphaFoldDB" id="A0A423WWM3"/>
<evidence type="ECO:0000313" key="2">
    <source>
        <dbReference type="Proteomes" id="UP000283895"/>
    </source>
</evidence>
<keyword evidence="2" id="KW-1185">Reference proteome</keyword>
<dbReference type="OrthoDB" id="3477286at2759"/>
<protein>
    <submittedName>
        <fullName evidence="1">Uncharacterized protein</fullName>
    </submittedName>
</protein>
<proteinExistence type="predicted"/>
<name>A0A423WWM3_9PEZI</name>
<reference evidence="1 2" key="1">
    <citation type="submission" date="2015-09" db="EMBL/GenBank/DDBJ databases">
        <title>Host preference determinants of Valsa canker pathogens revealed by comparative genomics.</title>
        <authorList>
            <person name="Yin Z."/>
            <person name="Huang L."/>
        </authorList>
    </citation>
    <scope>NUCLEOTIDE SEQUENCE [LARGE SCALE GENOMIC DNA]</scope>
    <source>
        <strain evidence="1 2">03-1</strain>
    </source>
</reference>
<comment type="caution">
    <text evidence="1">The sequence shown here is derived from an EMBL/GenBank/DDBJ whole genome shotgun (WGS) entry which is preliminary data.</text>
</comment>
<gene>
    <name evidence="1" type="ORF">VMCG_03604</name>
</gene>
<evidence type="ECO:0000313" key="1">
    <source>
        <dbReference type="EMBL" id="ROW07885.1"/>
    </source>
</evidence>
<organism evidence="1 2">
    <name type="scientific">Cytospora schulzeri</name>
    <dbReference type="NCBI Taxonomy" id="448051"/>
    <lineage>
        <taxon>Eukaryota</taxon>
        <taxon>Fungi</taxon>
        <taxon>Dikarya</taxon>
        <taxon>Ascomycota</taxon>
        <taxon>Pezizomycotina</taxon>
        <taxon>Sordariomycetes</taxon>
        <taxon>Sordariomycetidae</taxon>
        <taxon>Diaporthales</taxon>
        <taxon>Cytosporaceae</taxon>
        <taxon>Cytospora</taxon>
    </lineage>
</organism>
<dbReference type="EMBL" id="LKEA01000007">
    <property type="protein sequence ID" value="ROW07885.1"/>
    <property type="molecule type" value="Genomic_DNA"/>
</dbReference>
<dbReference type="Proteomes" id="UP000283895">
    <property type="component" value="Unassembled WGS sequence"/>
</dbReference>
<dbReference type="STRING" id="356882.A0A423WWM3"/>
<accession>A0A423WWM3</accession>